<dbReference type="Gene3D" id="3.40.50.300">
    <property type="entry name" value="P-loop containing nucleotide triphosphate hydrolases"/>
    <property type="match status" value="1"/>
</dbReference>
<name>A0A653ABF1_UNCDX</name>
<keyword evidence="2" id="KW-0547">Nucleotide-binding</keyword>
<sequence>MEPILTLETVSYRYEDTWAIQGIRLEIGARELVGILGPNGSGKSTLLKIMGGLLKPESGSVLYAGRPVAALKRRELAQKIAFVAQEHSFRFSFSVLEVVLMGRSPHLKRLQFESERDLEIALQALRTVDAERLATRSIHELSGGEKQRVLIARALAQDPEIILLDEPTAFLDIKYKMEIFELISSLVRDKHVSVVAVTHDIDLAALYCNRLVILENGRLFSAGTPAEVVTSEGISAAYDCRVLVDTNPATGAPRVSLVGRAGCRTGSPACVEAPSTAS</sequence>
<evidence type="ECO:0000259" key="6">
    <source>
        <dbReference type="PROSITE" id="PS50893"/>
    </source>
</evidence>
<evidence type="ECO:0000256" key="3">
    <source>
        <dbReference type="ARBA" id="ARBA00022840"/>
    </source>
</evidence>
<accession>A0A653ABF1</accession>
<dbReference type="PANTHER" id="PTHR42794:SF1">
    <property type="entry name" value="HEMIN IMPORT ATP-BINDING PROTEIN HMUV"/>
    <property type="match status" value="1"/>
</dbReference>
<dbReference type="PROSITE" id="PS50893">
    <property type="entry name" value="ABC_TRANSPORTER_2"/>
    <property type="match status" value="1"/>
</dbReference>
<dbReference type="InterPro" id="IPR027417">
    <property type="entry name" value="P-loop_NTPase"/>
</dbReference>
<dbReference type="InterPro" id="IPR017871">
    <property type="entry name" value="ABC_transporter-like_CS"/>
</dbReference>
<evidence type="ECO:0000313" key="7">
    <source>
        <dbReference type="EMBL" id="VBB45303.1"/>
    </source>
</evidence>
<dbReference type="SUPFAM" id="SSF52540">
    <property type="entry name" value="P-loop containing nucleoside triphosphate hydrolases"/>
    <property type="match status" value="1"/>
</dbReference>
<dbReference type="SMART" id="SM00382">
    <property type="entry name" value="AAA"/>
    <property type="match status" value="1"/>
</dbReference>
<feature type="domain" description="ABC transporter" evidence="6">
    <location>
        <begin position="5"/>
        <end position="241"/>
    </location>
</feature>
<dbReference type="EMBL" id="UPXX01000029">
    <property type="protein sequence ID" value="VBB45303.1"/>
    <property type="molecule type" value="Genomic_DNA"/>
</dbReference>
<comment type="function">
    <text evidence="5">Part of the ABC transporter complex HmuTUV involved in hemin import. Responsible for energy coupling to the transport system.</text>
</comment>
<gene>
    <name evidence="7" type="ORF">TRIP_B350302</name>
</gene>
<evidence type="ECO:0000256" key="2">
    <source>
        <dbReference type="ARBA" id="ARBA00022741"/>
    </source>
</evidence>
<dbReference type="CDD" id="cd03214">
    <property type="entry name" value="ABC_Iron-Siderophores_B12_Hemin"/>
    <property type="match status" value="1"/>
</dbReference>
<evidence type="ECO:0000256" key="5">
    <source>
        <dbReference type="ARBA" id="ARBA00037066"/>
    </source>
</evidence>
<dbReference type="AlphaFoldDB" id="A0A653ABF1"/>
<dbReference type="GO" id="GO:0016887">
    <property type="term" value="F:ATP hydrolysis activity"/>
    <property type="evidence" value="ECO:0007669"/>
    <property type="project" value="InterPro"/>
</dbReference>
<keyword evidence="3" id="KW-0067">ATP-binding</keyword>
<dbReference type="Pfam" id="PF00005">
    <property type="entry name" value="ABC_tran"/>
    <property type="match status" value="1"/>
</dbReference>
<dbReference type="FunFam" id="3.40.50.300:FF:000134">
    <property type="entry name" value="Iron-enterobactin ABC transporter ATP-binding protein"/>
    <property type="match status" value="1"/>
</dbReference>
<dbReference type="PANTHER" id="PTHR42794">
    <property type="entry name" value="HEMIN IMPORT ATP-BINDING PROTEIN HMUV"/>
    <property type="match status" value="1"/>
</dbReference>
<proteinExistence type="predicted"/>
<dbReference type="PROSITE" id="PS00211">
    <property type="entry name" value="ABC_TRANSPORTER_1"/>
    <property type="match status" value="1"/>
</dbReference>
<keyword evidence="1" id="KW-0813">Transport</keyword>
<dbReference type="InterPro" id="IPR003593">
    <property type="entry name" value="AAA+_ATPase"/>
</dbReference>
<dbReference type="InterPro" id="IPR003439">
    <property type="entry name" value="ABC_transporter-like_ATP-bd"/>
</dbReference>
<evidence type="ECO:0000256" key="1">
    <source>
        <dbReference type="ARBA" id="ARBA00022448"/>
    </source>
</evidence>
<protein>
    <submittedName>
        <fullName evidence="7">ABC-type cobalamin/Fe3+-siderophore transport system, ATPase component</fullName>
    </submittedName>
</protein>
<dbReference type="GO" id="GO:0005524">
    <property type="term" value="F:ATP binding"/>
    <property type="evidence" value="ECO:0007669"/>
    <property type="project" value="UniProtKB-KW"/>
</dbReference>
<evidence type="ECO:0000256" key="4">
    <source>
        <dbReference type="ARBA" id="ARBA00022967"/>
    </source>
</evidence>
<organism evidence="7">
    <name type="scientific">Uncultured Desulfatiglans sp</name>
    <dbReference type="NCBI Taxonomy" id="1748965"/>
    <lineage>
        <taxon>Bacteria</taxon>
        <taxon>Pseudomonadati</taxon>
        <taxon>Thermodesulfobacteriota</taxon>
        <taxon>Desulfobacteria</taxon>
        <taxon>Desulfatiglandales</taxon>
        <taxon>Desulfatiglandaceae</taxon>
        <taxon>Desulfatiglans</taxon>
        <taxon>environmental samples</taxon>
    </lineage>
</organism>
<keyword evidence="4" id="KW-1278">Translocase</keyword>
<reference evidence="7" key="1">
    <citation type="submission" date="2018-07" db="EMBL/GenBank/DDBJ databases">
        <authorList>
            <consortium name="Genoscope - CEA"/>
            <person name="William W."/>
        </authorList>
    </citation>
    <scope>NUCLEOTIDE SEQUENCE</scope>
    <source>
        <strain evidence="7">IK1</strain>
    </source>
</reference>